<organism evidence="2 5">
    <name type="scientific">Didymodactylos carnosus</name>
    <dbReference type="NCBI Taxonomy" id="1234261"/>
    <lineage>
        <taxon>Eukaryota</taxon>
        <taxon>Metazoa</taxon>
        <taxon>Spiralia</taxon>
        <taxon>Gnathifera</taxon>
        <taxon>Rotifera</taxon>
        <taxon>Eurotatoria</taxon>
        <taxon>Bdelloidea</taxon>
        <taxon>Philodinida</taxon>
        <taxon>Philodinidae</taxon>
        <taxon>Didymodactylos</taxon>
    </lineage>
</organism>
<dbReference type="Proteomes" id="UP000682733">
    <property type="component" value="Unassembled WGS sequence"/>
</dbReference>
<name>A0A814AMW9_9BILA</name>
<dbReference type="Proteomes" id="UP000663829">
    <property type="component" value="Unassembled WGS sequence"/>
</dbReference>
<comment type="caution">
    <text evidence="2">The sequence shown here is derived from an EMBL/GenBank/DDBJ whole genome shotgun (WGS) entry which is preliminary data.</text>
</comment>
<dbReference type="EMBL" id="CAJNOK010001390">
    <property type="protein sequence ID" value="CAF0809360.1"/>
    <property type="molecule type" value="Genomic_DNA"/>
</dbReference>
<evidence type="ECO:0000313" key="3">
    <source>
        <dbReference type="EMBL" id="CAF3593160.1"/>
    </source>
</evidence>
<dbReference type="Proteomes" id="UP000681722">
    <property type="component" value="Unassembled WGS sequence"/>
</dbReference>
<dbReference type="EMBL" id="CAJOBC010001717">
    <property type="protein sequence ID" value="CAF3694794.1"/>
    <property type="molecule type" value="Genomic_DNA"/>
</dbReference>
<evidence type="ECO:0000313" key="5">
    <source>
        <dbReference type="Proteomes" id="UP000663829"/>
    </source>
</evidence>
<dbReference type="EMBL" id="CAJOBA010001390">
    <property type="protein sequence ID" value="CAF3593160.1"/>
    <property type="molecule type" value="Genomic_DNA"/>
</dbReference>
<protein>
    <submittedName>
        <fullName evidence="2">Uncharacterized protein</fullName>
    </submittedName>
</protein>
<proteinExistence type="predicted"/>
<keyword evidence="5" id="KW-1185">Reference proteome</keyword>
<accession>A0A814AMW9</accession>
<dbReference type="Proteomes" id="UP000677228">
    <property type="component" value="Unassembled WGS sequence"/>
</dbReference>
<gene>
    <name evidence="2" type="ORF">GPM918_LOCUS9314</name>
    <name evidence="1" type="ORF">OVA965_LOCUS5066</name>
    <name evidence="4" type="ORF">SRO942_LOCUS9315</name>
    <name evidence="3" type="ORF">TMI583_LOCUS5064</name>
</gene>
<sequence length="210" mass="24747">MKTLVIDHAGLRGNTIGHLTTSHADPLLQRLRYVYNITSPDLRFYCRGADIPNDFTTKYRVNQVIQDSRVIDMSLIYGKLIKNTRYLIASNMAVNLTLFGTQETHMRAIQRNSYFKILSINRRINKNQTQVLLHILDHCTEIFKEYLTIMEQYIIQQSIQDFLFKQWLEPLAQLQTEQWLTRTAFPIGMDDMSNFCFDDKDNEDTWSKKI</sequence>
<dbReference type="EMBL" id="CAJNOQ010001717">
    <property type="protein sequence ID" value="CAF0914348.1"/>
    <property type="molecule type" value="Genomic_DNA"/>
</dbReference>
<evidence type="ECO:0000313" key="4">
    <source>
        <dbReference type="EMBL" id="CAF3694794.1"/>
    </source>
</evidence>
<evidence type="ECO:0000313" key="1">
    <source>
        <dbReference type="EMBL" id="CAF0809360.1"/>
    </source>
</evidence>
<evidence type="ECO:0000313" key="2">
    <source>
        <dbReference type="EMBL" id="CAF0914348.1"/>
    </source>
</evidence>
<dbReference type="AlphaFoldDB" id="A0A814AMW9"/>
<reference evidence="2" key="1">
    <citation type="submission" date="2021-02" db="EMBL/GenBank/DDBJ databases">
        <authorList>
            <person name="Nowell W R."/>
        </authorList>
    </citation>
    <scope>NUCLEOTIDE SEQUENCE</scope>
</reference>